<evidence type="ECO:0000256" key="5">
    <source>
        <dbReference type="ARBA" id="ARBA00023242"/>
    </source>
</evidence>
<dbReference type="GO" id="GO:0001228">
    <property type="term" value="F:DNA-binding transcription activator activity, RNA polymerase II-specific"/>
    <property type="evidence" value="ECO:0007669"/>
    <property type="project" value="TreeGrafter"/>
</dbReference>
<evidence type="ECO:0000256" key="6">
    <source>
        <dbReference type="SAM" id="Coils"/>
    </source>
</evidence>
<sequence length="264" mass="29420">MSGFNTSTRRAPNVSQYIANLNTIPSPLAPAPNTDFLEDELNLFATTEFFDFDMSEPLGGLNFDTPRTGQQQRQQTQSTIAPTTEQHHKPATETPLYPSQKMDDFLGGTSHLFHVSLQPQAQSQSVTSSLPRTNLTKSNPTPNHVISRDAPPPRDKRKAASTEEASRLAAEEDKRRRNTAASARFRIKKKEREKALETTAREMTEKASVLEARVQQLEMENKWLKGLITERNEGGKGFAEVLSRFAKGMDGDVEGEGETEEEEA</sequence>
<evidence type="ECO:0000256" key="3">
    <source>
        <dbReference type="ARBA" id="ARBA00023125"/>
    </source>
</evidence>
<reference evidence="9" key="1">
    <citation type="journal article" date="2020" name="Stud. Mycol.">
        <title>101 Dothideomycetes genomes: a test case for predicting lifestyles and emergence of pathogens.</title>
        <authorList>
            <person name="Haridas S."/>
            <person name="Albert R."/>
            <person name="Binder M."/>
            <person name="Bloem J."/>
            <person name="Labutti K."/>
            <person name="Salamov A."/>
            <person name="Andreopoulos B."/>
            <person name="Baker S."/>
            <person name="Barry K."/>
            <person name="Bills G."/>
            <person name="Bluhm B."/>
            <person name="Cannon C."/>
            <person name="Castanera R."/>
            <person name="Culley D."/>
            <person name="Daum C."/>
            <person name="Ezra D."/>
            <person name="Gonzalez J."/>
            <person name="Henrissat B."/>
            <person name="Kuo A."/>
            <person name="Liang C."/>
            <person name="Lipzen A."/>
            <person name="Lutzoni F."/>
            <person name="Magnuson J."/>
            <person name="Mondo S."/>
            <person name="Nolan M."/>
            <person name="Ohm R."/>
            <person name="Pangilinan J."/>
            <person name="Park H.-J."/>
            <person name="Ramirez L."/>
            <person name="Alfaro M."/>
            <person name="Sun H."/>
            <person name="Tritt A."/>
            <person name="Yoshinaga Y."/>
            <person name="Zwiers L.-H."/>
            <person name="Turgeon B."/>
            <person name="Goodwin S."/>
            <person name="Spatafora J."/>
            <person name="Crous P."/>
            <person name="Grigoriev I."/>
        </authorList>
    </citation>
    <scope>NUCLEOTIDE SEQUENCE</scope>
    <source>
        <strain evidence="9">CBS 262.69</strain>
    </source>
</reference>
<dbReference type="GO" id="GO:0000977">
    <property type="term" value="F:RNA polymerase II transcription regulatory region sequence-specific DNA binding"/>
    <property type="evidence" value="ECO:0007669"/>
    <property type="project" value="TreeGrafter"/>
</dbReference>
<dbReference type="Gene3D" id="1.20.5.170">
    <property type="match status" value="1"/>
</dbReference>
<feature type="coiled-coil region" evidence="6">
    <location>
        <begin position="193"/>
        <end position="220"/>
    </location>
</feature>
<evidence type="ECO:0000313" key="10">
    <source>
        <dbReference type="Proteomes" id="UP000799640"/>
    </source>
</evidence>
<comment type="subcellular location">
    <subcellularLocation>
        <location evidence="1">Nucleus</location>
    </subcellularLocation>
</comment>
<dbReference type="PANTHER" id="PTHR13044">
    <property type="entry name" value="ACTIVATING TRANSCRIPTION FACTOR ATF 4/5"/>
    <property type="match status" value="1"/>
</dbReference>
<accession>A0A6G1HT17</accession>
<dbReference type="PROSITE" id="PS00036">
    <property type="entry name" value="BZIP_BASIC"/>
    <property type="match status" value="1"/>
</dbReference>
<keyword evidence="10" id="KW-1185">Reference proteome</keyword>
<proteinExistence type="predicted"/>
<dbReference type="Proteomes" id="UP000799640">
    <property type="component" value="Unassembled WGS sequence"/>
</dbReference>
<dbReference type="PANTHER" id="PTHR13044:SF14">
    <property type="entry name" value="CRYPTOCEPHAL, ISOFORM A"/>
    <property type="match status" value="1"/>
</dbReference>
<keyword evidence="3" id="KW-0238">DNA-binding</keyword>
<feature type="compositionally biased region" description="Low complexity" evidence="7">
    <location>
        <begin position="67"/>
        <end position="77"/>
    </location>
</feature>
<dbReference type="EMBL" id="ML996698">
    <property type="protein sequence ID" value="KAF2398987.1"/>
    <property type="molecule type" value="Genomic_DNA"/>
</dbReference>
<gene>
    <name evidence="9" type="ORF">EJ06DRAFT_512014</name>
</gene>
<keyword evidence="5" id="KW-0539">Nucleus</keyword>
<dbReference type="FunFam" id="1.20.5.170:FF:000075">
    <property type="entry name" value="BZIP transcription factor (MetR)"/>
    <property type="match status" value="1"/>
</dbReference>
<evidence type="ECO:0000256" key="1">
    <source>
        <dbReference type="ARBA" id="ARBA00004123"/>
    </source>
</evidence>
<feature type="region of interest" description="Disordered" evidence="7">
    <location>
        <begin position="58"/>
        <end position="105"/>
    </location>
</feature>
<dbReference type="CDD" id="cd14705">
    <property type="entry name" value="bZIP_Zip1"/>
    <property type="match status" value="1"/>
</dbReference>
<dbReference type="OrthoDB" id="1939598at2759"/>
<keyword evidence="4" id="KW-0804">Transcription</keyword>
<feature type="compositionally biased region" description="Polar residues" evidence="7">
    <location>
        <begin position="118"/>
        <end position="144"/>
    </location>
</feature>
<dbReference type="InterPro" id="IPR046347">
    <property type="entry name" value="bZIP_sf"/>
</dbReference>
<name>A0A6G1HT17_9PEZI</name>
<keyword evidence="2" id="KW-0805">Transcription regulation</keyword>
<keyword evidence="6" id="KW-0175">Coiled coil</keyword>
<organism evidence="9 10">
    <name type="scientific">Trichodelitschia bisporula</name>
    <dbReference type="NCBI Taxonomy" id="703511"/>
    <lineage>
        <taxon>Eukaryota</taxon>
        <taxon>Fungi</taxon>
        <taxon>Dikarya</taxon>
        <taxon>Ascomycota</taxon>
        <taxon>Pezizomycotina</taxon>
        <taxon>Dothideomycetes</taxon>
        <taxon>Dothideomycetes incertae sedis</taxon>
        <taxon>Phaeotrichales</taxon>
        <taxon>Phaeotrichaceae</taxon>
        <taxon>Trichodelitschia</taxon>
    </lineage>
</organism>
<evidence type="ECO:0000259" key="8">
    <source>
        <dbReference type="PROSITE" id="PS50217"/>
    </source>
</evidence>
<evidence type="ECO:0000256" key="7">
    <source>
        <dbReference type="SAM" id="MobiDB-lite"/>
    </source>
</evidence>
<feature type="compositionally biased region" description="Basic and acidic residues" evidence="7">
    <location>
        <begin position="151"/>
        <end position="175"/>
    </location>
</feature>
<dbReference type="AlphaFoldDB" id="A0A6G1HT17"/>
<evidence type="ECO:0000256" key="2">
    <source>
        <dbReference type="ARBA" id="ARBA00023015"/>
    </source>
</evidence>
<dbReference type="SUPFAM" id="SSF57959">
    <property type="entry name" value="Leucine zipper domain"/>
    <property type="match status" value="1"/>
</dbReference>
<evidence type="ECO:0000313" key="9">
    <source>
        <dbReference type="EMBL" id="KAF2398987.1"/>
    </source>
</evidence>
<feature type="domain" description="BZIP" evidence="8">
    <location>
        <begin position="172"/>
        <end position="231"/>
    </location>
</feature>
<protein>
    <recommendedName>
        <fullName evidence="8">BZIP domain-containing protein</fullName>
    </recommendedName>
</protein>
<dbReference type="InterPro" id="IPR004827">
    <property type="entry name" value="bZIP"/>
</dbReference>
<feature type="region of interest" description="Disordered" evidence="7">
    <location>
        <begin position="118"/>
        <end position="185"/>
    </location>
</feature>
<dbReference type="Pfam" id="PF07716">
    <property type="entry name" value="bZIP_2"/>
    <property type="match status" value="1"/>
</dbReference>
<dbReference type="PROSITE" id="PS50217">
    <property type="entry name" value="BZIP"/>
    <property type="match status" value="1"/>
</dbReference>
<dbReference type="GO" id="GO:0005634">
    <property type="term" value="C:nucleus"/>
    <property type="evidence" value="ECO:0007669"/>
    <property type="project" value="UniProtKB-SubCell"/>
</dbReference>
<evidence type="ECO:0000256" key="4">
    <source>
        <dbReference type="ARBA" id="ARBA00023163"/>
    </source>
</evidence>